<evidence type="ECO:0000313" key="3">
    <source>
        <dbReference type="Proteomes" id="UP000070700"/>
    </source>
</evidence>
<gene>
    <name evidence="2" type="ORF">LY89DRAFT_47189</name>
</gene>
<organism evidence="2 3">
    <name type="scientific">Mollisia scopiformis</name>
    <name type="common">Conifer needle endophyte fungus</name>
    <name type="synonym">Phialocephala scopiformis</name>
    <dbReference type="NCBI Taxonomy" id="149040"/>
    <lineage>
        <taxon>Eukaryota</taxon>
        <taxon>Fungi</taxon>
        <taxon>Dikarya</taxon>
        <taxon>Ascomycota</taxon>
        <taxon>Pezizomycotina</taxon>
        <taxon>Leotiomycetes</taxon>
        <taxon>Helotiales</taxon>
        <taxon>Mollisiaceae</taxon>
        <taxon>Mollisia</taxon>
    </lineage>
</organism>
<dbReference type="RefSeq" id="XP_018072737.1">
    <property type="nucleotide sequence ID" value="XM_018207768.1"/>
</dbReference>
<dbReference type="EMBL" id="KQ947413">
    <property type="protein sequence ID" value="KUJ18382.1"/>
    <property type="molecule type" value="Genomic_DNA"/>
</dbReference>
<reference evidence="2 3" key="1">
    <citation type="submission" date="2015-10" db="EMBL/GenBank/DDBJ databases">
        <title>Full genome of DAOMC 229536 Phialocephala scopiformis, a fungal endophyte of spruce producing the potent anti-insectan compound rugulosin.</title>
        <authorList>
            <consortium name="DOE Joint Genome Institute"/>
            <person name="Walker A.K."/>
            <person name="Frasz S.L."/>
            <person name="Seifert K.A."/>
            <person name="Miller J.D."/>
            <person name="Mondo S.J."/>
            <person name="Labutti K."/>
            <person name="Lipzen A."/>
            <person name="Dockter R."/>
            <person name="Kennedy M."/>
            <person name="Grigoriev I.V."/>
            <person name="Spatafora J.W."/>
        </authorList>
    </citation>
    <scope>NUCLEOTIDE SEQUENCE [LARGE SCALE GENOMIC DNA]</scope>
    <source>
        <strain evidence="2 3">CBS 120377</strain>
    </source>
</reference>
<sequence>MGSEENDEISSSPETRKRFSKAVKKNRNLLAKKEELRSQVGCLEEQIKELKSEAEKRDPLVKAGAAVRMRYLELEKVDRLGNIGRLDRRVIEAGNIAAHAENGAADWSLTYAGLGSTAVFGDVFHAIYGLDYAAYDVSRYCLCRPCELVAEVNRFYGSRNTQMHREIASRLHDEFHTLNGGIHDEHEHMTVEGDSKSAVLINRLEALVNELLAIDVPGHKWTSKDFVPLDERDHEASYSLVQLSSMDSQTLPLSGRCRESNQMSTEASVWSIRYHYKEDLPSKLESGFPSLKEMEVLCRDSVFVDY</sequence>
<dbReference type="GeneID" id="28817494"/>
<accession>A0A194XF36</accession>
<feature type="region of interest" description="Disordered" evidence="1">
    <location>
        <begin position="1"/>
        <end position="20"/>
    </location>
</feature>
<proteinExistence type="predicted"/>
<dbReference type="AlphaFoldDB" id="A0A194XF36"/>
<name>A0A194XF36_MOLSC</name>
<keyword evidence="3" id="KW-1185">Reference proteome</keyword>
<dbReference type="KEGG" id="psco:LY89DRAFT_47189"/>
<dbReference type="OrthoDB" id="10538215at2759"/>
<evidence type="ECO:0000313" key="2">
    <source>
        <dbReference type="EMBL" id="KUJ18382.1"/>
    </source>
</evidence>
<dbReference type="InParanoid" id="A0A194XF36"/>
<protein>
    <submittedName>
        <fullName evidence="2">Uncharacterized protein</fullName>
    </submittedName>
</protein>
<dbReference type="Proteomes" id="UP000070700">
    <property type="component" value="Unassembled WGS sequence"/>
</dbReference>
<evidence type="ECO:0000256" key="1">
    <source>
        <dbReference type="SAM" id="MobiDB-lite"/>
    </source>
</evidence>